<dbReference type="GO" id="GO:0006508">
    <property type="term" value="P:proteolysis"/>
    <property type="evidence" value="ECO:0007669"/>
    <property type="project" value="UniProtKB-KW"/>
</dbReference>
<keyword evidence="5 11" id="KW-0645">Protease</keyword>
<comment type="function">
    <text evidence="2">Secreted tripeptidyl-peptidase which degrades proteins at acidic pHs and is involved in virulence.</text>
</comment>
<evidence type="ECO:0000256" key="6">
    <source>
        <dbReference type="ARBA" id="ARBA00022723"/>
    </source>
</evidence>
<protein>
    <recommendedName>
        <fullName evidence="4">tripeptidyl-peptidase II</fullName>
        <ecNumber evidence="4">3.4.14.10</ecNumber>
    </recommendedName>
</protein>
<comment type="cofactor">
    <cofactor evidence="11">
        <name>Ca(2+)</name>
        <dbReference type="ChEBI" id="CHEBI:29108"/>
    </cofactor>
    <text evidence="11">Binds 1 Ca(2+) ion per subunit.</text>
</comment>
<dbReference type="GO" id="GO:0005576">
    <property type="term" value="C:extracellular region"/>
    <property type="evidence" value="ECO:0007669"/>
    <property type="project" value="UniProtKB-SubCell"/>
</dbReference>
<dbReference type="CDD" id="cd04056">
    <property type="entry name" value="Peptidases_S53"/>
    <property type="match status" value="1"/>
</dbReference>
<feature type="binding site" evidence="11">
    <location>
        <position position="522"/>
    </location>
    <ligand>
        <name>Ca(2+)</name>
        <dbReference type="ChEBI" id="CHEBI:29108"/>
    </ligand>
</feature>
<dbReference type="EMBL" id="MU858052">
    <property type="protein sequence ID" value="KAK4218521.1"/>
    <property type="molecule type" value="Genomic_DNA"/>
</dbReference>
<dbReference type="PROSITE" id="PS51695">
    <property type="entry name" value="SEDOLISIN"/>
    <property type="match status" value="1"/>
</dbReference>
<evidence type="ECO:0000313" key="14">
    <source>
        <dbReference type="Proteomes" id="UP001301769"/>
    </source>
</evidence>
<evidence type="ECO:0000256" key="10">
    <source>
        <dbReference type="ARBA" id="ARBA00023145"/>
    </source>
</evidence>
<accession>A0AAN6YI65</accession>
<name>A0AAN6YI65_9PEZI</name>
<evidence type="ECO:0000256" key="8">
    <source>
        <dbReference type="ARBA" id="ARBA00022825"/>
    </source>
</evidence>
<dbReference type="Proteomes" id="UP001301769">
    <property type="component" value="Unassembled WGS sequence"/>
</dbReference>
<organism evidence="13 14">
    <name type="scientific">Rhypophila decipiens</name>
    <dbReference type="NCBI Taxonomy" id="261697"/>
    <lineage>
        <taxon>Eukaryota</taxon>
        <taxon>Fungi</taxon>
        <taxon>Dikarya</taxon>
        <taxon>Ascomycota</taxon>
        <taxon>Pezizomycotina</taxon>
        <taxon>Sordariomycetes</taxon>
        <taxon>Sordariomycetidae</taxon>
        <taxon>Sordariales</taxon>
        <taxon>Naviculisporaceae</taxon>
        <taxon>Rhypophila</taxon>
    </lineage>
</organism>
<dbReference type="InterPro" id="IPR036852">
    <property type="entry name" value="Peptidase_S8/S53_dom_sf"/>
</dbReference>
<dbReference type="SUPFAM" id="SSF52743">
    <property type="entry name" value="Subtilisin-like"/>
    <property type="match status" value="1"/>
</dbReference>
<dbReference type="Pfam" id="PF00082">
    <property type="entry name" value="Peptidase_S8"/>
    <property type="match status" value="1"/>
</dbReference>
<evidence type="ECO:0000256" key="3">
    <source>
        <dbReference type="ARBA" id="ARBA00004239"/>
    </source>
</evidence>
<evidence type="ECO:0000256" key="2">
    <source>
        <dbReference type="ARBA" id="ARBA00002451"/>
    </source>
</evidence>
<evidence type="ECO:0000256" key="5">
    <source>
        <dbReference type="ARBA" id="ARBA00022670"/>
    </source>
</evidence>
<keyword evidence="8 11" id="KW-0720">Serine protease</keyword>
<feature type="binding site" evidence="11">
    <location>
        <position position="542"/>
    </location>
    <ligand>
        <name>Ca(2+)</name>
        <dbReference type="ChEBI" id="CHEBI:29108"/>
    </ligand>
</feature>
<evidence type="ECO:0000313" key="13">
    <source>
        <dbReference type="EMBL" id="KAK4218521.1"/>
    </source>
</evidence>
<feature type="domain" description="Peptidase S53" evidence="12">
    <location>
        <begin position="169"/>
        <end position="562"/>
    </location>
</feature>
<feature type="active site" description="Charge relay system" evidence="11">
    <location>
        <position position="252"/>
    </location>
</feature>
<comment type="subcellular location">
    <subcellularLocation>
        <location evidence="3">Secreted</location>
        <location evidence="3">Extracellular space</location>
    </subcellularLocation>
</comment>
<evidence type="ECO:0000259" key="12">
    <source>
        <dbReference type="PROSITE" id="PS51695"/>
    </source>
</evidence>
<dbReference type="PANTHER" id="PTHR14218">
    <property type="entry name" value="PROTEASE S8 TRIPEPTIDYL PEPTIDASE I CLN2"/>
    <property type="match status" value="1"/>
</dbReference>
<proteinExistence type="predicted"/>
<sequence length="563" mass="61231">MRADPGDIVPLRIGLAQSNLDLAPGWLLDVSDPKSVNFGKHWTAQRVIETFTPSNETVNQVVQWLVDSGIDSERLALTPGYNWLLVHNTTVEEAENLLNTTYYHYYYPGRDISRIGSEGYSLPESVKKHIDIIIPATPYEAVQPIPQQVIGPGATNLGGLAGLDTCQYLITIECLRHLYKFGPGNSSTPGNELGIAQWGDSLGPQEDLDLFFNNFTTQPIPKSTAPELVDLSYSDKENATDLDIFGYIFGSESALDVQTAYSIVYPQNIRLYQVGADSSEAETRSNFDTLLDFFHTSEIIDGGEAVTNVLSFSYLQTEATLPVEYQRRQCIEWLKLGLQGVSVLFASGDSGVANRDPLTGETCLEGERFSPSFPANCPWVTTVGATSLASKNIDDGEVALDIPNPFEPDQYISSGGGFSNIFDQPSYQKKAVSFYLKNYPPPYNNSVYNPSGRGFPDISALGQNISVIVNGNVQRGGGTSASTPIVASLVTLLNEERLARGKGPIGFLNPILYAHPEAFNDVVEGSNPGCGTEGFRAAKGWDPVTGLGTPNYAKLRRIVLSLP</sequence>
<evidence type="ECO:0000256" key="9">
    <source>
        <dbReference type="ARBA" id="ARBA00022837"/>
    </source>
</evidence>
<dbReference type="AlphaFoldDB" id="A0AAN6YI65"/>
<evidence type="ECO:0000256" key="7">
    <source>
        <dbReference type="ARBA" id="ARBA00022801"/>
    </source>
</evidence>
<evidence type="ECO:0000256" key="11">
    <source>
        <dbReference type="PROSITE-ProRule" id="PRU01032"/>
    </source>
</evidence>
<dbReference type="GO" id="GO:0004252">
    <property type="term" value="F:serine-type endopeptidase activity"/>
    <property type="evidence" value="ECO:0007669"/>
    <property type="project" value="UniProtKB-UniRule"/>
</dbReference>
<dbReference type="Gene3D" id="3.40.50.200">
    <property type="entry name" value="Peptidase S8/S53 domain"/>
    <property type="match status" value="1"/>
</dbReference>
<keyword evidence="7 11" id="KW-0378">Hydrolase</keyword>
<dbReference type="SUPFAM" id="SSF54897">
    <property type="entry name" value="Protease propeptides/inhibitors"/>
    <property type="match status" value="1"/>
</dbReference>
<feature type="active site" description="Charge relay system" evidence="11">
    <location>
        <position position="256"/>
    </location>
</feature>
<keyword evidence="14" id="KW-1185">Reference proteome</keyword>
<feature type="active site" description="Charge relay system" evidence="11">
    <location>
        <position position="480"/>
    </location>
</feature>
<feature type="binding site" evidence="11">
    <location>
        <position position="521"/>
    </location>
    <ligand>
        <name>Ca(2+)</name>
        <dbReference type="ChEBI" id="CHEBI:29108"/>
    </ligand>
</feature>
<gene>
    <name evidence="13" type="ORF">QBC37DRAFT_305402</name>
</gene>
<dbReference type="EC" id="3.4.14.10" evidence="4"/>
<dbReference type="CDD" id="cd11377">
    <property type="entry name" value="Pro-peptidase_S53"/>
    <property type="match status" value="1"/>
</dbReference>
<evidence type="ECO:0000256" key="4">
    <source>
        <dbReference type="ARBA" id="ARBA00012462"/>
    </source>
</evidence>
<dbReference type="SMART" id="SM00944">
    <property type="entry name" value="Pro-kuma_activ"/>
    <property type="match status" value="1"/>
</dbReference>
<keyword evidence="9 11" id="KW-0106">Calcium</keyword>
<feature type="binding site" evidence="11">
    <location>
        <position position="540"/>
    </location>
    <ligand>
        <name>Ca(2+)</name>
        <dbReference type="ChEBI" id="CHEBI:29108"/>
    </ligand>
</feature>
<evidence type="ECO:0000256" key="1">
    <source>
        <dbReference type="ARBA" id="ARBA00001910"/>
    </source>
</evidence>
<dbReference type="PANTHER" id="PTHR14218:SF19">
    <property type="entry name" value="SERINE PROTEASE AORO, PUTATIVE (AFU_ORTHOLOGUE AFUA_6G10250)-RELATED"/>
    <property type="match status" value="1"/>
</dbReference>
<comment type="catalytic activity">
    <reaction evidence="1">
        <text>Release of an N-terminal tripeptide from a polypeptide.</text>
        <dbReference type="EC" id="3.4.14.10"/>
    </reaction>
</comment>
<comment type="caution">
    <text evidence="13">The sequence shown here is derived from an EMBL/GenBank/DDBJ whole genome shotgun (WGS) entry which is preliminary data.</text>
</comment>
<dbReference type="InterPro" id="IPR030400">
    <property type="entry name" value="Sedolisin_dom"/>
</dbReference>
<dbReference type="InterPro" id="IPR015366">
    <property type="entry name" value="S53_propep"/>
</dbReference>
<reference evidence="13" key="1">
    <citation type="journal article" date="2023" name="Mol. Phylogenet. Evol.">
        <title>Genome-scale phylogeny and comparative genomics of the fungal order Sordariales.</title>
        <authorList>
            <person name="Hensen N."/>
            <person name="Bonometti L."/>
            <person name="Westerberg I."/>
            <person name="Brannstrom I.O."/>
            <person name="Guillou S."/>
            <person name="Cros-Aarteil S."/>
            <person name="Calhoun S."/>
            <person name="Haridas S."/>
            <person name="Kuo A."/>
            <person name="Mondo S."/>
            <person name="Pangilinan J."/>
            <person name="Riley R."/>
            <person name="LaButti K."/>
            <person name="Andreopoulos B."/>
            <person name="Lipzen A."/>
            <person name="Chen C."/>
            <person name="Yan M."/>
            <person name="Daum C."/>
            <person name="Ng V."/>
            <person name="Clum A."/>
            <person name="Steindorff A."/>
            <person name="Ohm R.A."/>
            <person name="Martin F."/>
            <person name="Silar P."/>
            <person name="Natvig D.O."/>
            <person name="Lalanne C."/>
            <person name="Gautier V."/>
            <person name="Ament-Velasquez S.L."/>
            <person name="Kruys A."/>
            <person name="Hutchinson M.I."/>
            <person name="Powell A.J."/>
            <person name="Barry K."/>
            <person name="Miller A.N."/>
            <person name="Grigoriev I.V."/>
            <person name="Debuchy R."/>
            <person name="Gladieux P."/>
            <person name="Hiltunen Thoren M."/>
            <person name="Johannesson H."/>
        </authorList>
    </citation>
    <scope>NUCLEOTIDE SEQUENCE</scope>
    <source>
        <strain evidence="13">PSN293</strain>
    </source>
</reference>
<dbReference type="InterPro" id="IPR000209">
    <property type="entry name" value="Peptidase_S8/S53_dom"/>
</dbReference>
<keyword evidence="10" id="KW-0865">Zymogen</keyword>
<keyword evidence="6 11" id="KW-0479">Metal-binding</keyword>
<dbReference type="InterPro" id="IPR050819">
    <property type="entry name" value="Tripeptidyl-peptidase_I"/>
</dbReference>
<reference evidence="13" key="2">
    <citation type="submission" date="2023-05" db="EMBL/GenBank/DDBJ databases">
        <authorList>
            <consortium name="Lawrence Berkeley National Laboratory"/>
            <person name="Steindorff A."/>
            <person name="Hensen N."/>
            <person name="Bonometti L."/>
            <person name="Westerberg I."/>
            <person name="Brannstrom I.O."/>
            <person name="Guillou S."/>
            <person name="Cros-Aarteil S."/>
            <person name="Calhoun S."/>
            <person name="Haridas S."/>
            <person name="Kuo A."/>
            <person name="Mondo S."/>
            <person name="Pangilinan J."/>
            <person name="Riley R."/>
            <person name="Labutti K."/>
            <person name="Andreopoulos B."/>
            <person name="Lipzen A."/>
            <person name="Chen C."/>
            <person name="Yanf M."/>
            <person name="Daum C."/>
            <person name="Ng V."/>
            <person name="Clum A."/>
            <person name="Ohm R."/>
            <person name="Martin F."/>
            <person name="Silar P."/>
            <person name="Natvig D."/>
            <person name="Lalanne C."/>
            <person name="Gautier V."/>
            <person name="Ament-Velasquez S.L."/>
            <person name="Kruys A."/>
            <person name="Hutchinson M.I."/>
            <person name="Powell A.J."/>
            <person name="Barry K."/>
            <person name="Miller A.N."/>
            <person name="Grigoriev I.V."/>
            <person name="Debuchy R."/>
            <person name="Gladieux P."/>
            <person name="Thoren M.H."/>
            <person name="Johannesson H."/>
        </authorList>
    </citation>
    <scope>NUCLEOTIDE SEQUENCE</scope>
    <source>
        <strain evidence="13">PSN293</strain>
    </source>
</reference>
<dbReference type="GO" id="GO:0046872">
    <property type="term" value="F:metal ion binding"/>
    <property type="evidence" value="ECO:0007669"/>
    <property type="project" value="UniProtKB-UniRule"/>
</dbReference>
<dbReference type="GO" id="GO:0008240">
    <property type="term" value="F:tripeptidyl-peptidase activity"/>
    <property type="evidence" value="ECO:0007669"/>
    <property type="project" value="UniProtKB-EC"/>
</dbReference>
<dbReference type="Pfam" id="PF09286">
    <property type="entry name" value="Pro-kuma_activ"/>
    <property type="match status" value="1"/>
</dbReference>